<evidence type="ECO:0000259" key="17">
    <source>
        <dbReference type="Pfam" id="PF03028"/>
    </source>
</evidence>
<dbReference type="InterPro" id="IPR004273">
    <property type="entry name" value="Dynein_heavy_D6_P-loop"/>
</dbReference>
<dbReference type="InterPro" id="IPR035706">
    <property type="entry name" value="AAA_9"/>
</dbReference>
<feature type="domain" description="Dynein heavy chain coiled coil stalk" evidence="20">
    <location>
        <begin position="1964"/>
        <end position="2306"/>
    </location>
</feature>
<dbReference type="GO" id="GO:0045505">
    <property type="term" value="F:dynein intermediate chain binding"/>
    <property type="evidence" value="ECO:0007669"/>
    <property type="project" value="InterPro"/>
</dbReference>
<dbReference type="FunFam" id="1.10.8.1220:FF:000001">
    <property type="entry name" value="Dynein axonemal heavy chain 5"/>
    <property type="match status" value="1"/>
</dbReference>
<feature type="domain" description="Dynein heavy chain linker" evidence="18">
    <location>
        <begin position="135"/>
        <end position="536"/>
    </location>
</feature>
<keyword evidence="6" id="KW-0677">Repeat</keyword>
<dbReference type="FunFam" id="3.40.50.300:FF:001328">
    <property type="entry name" value="Dynein heavy chain 6, axonemal"/>
    <property type="match status" value="1"/>
</dbReference>
<dbReference type="Gene3D" id="3.10.490.20">
    <property type="match status" value="1"/>
</dbReference>
<dbReference type="Gene3D" id="6.10.140.1060">
    <property type="match status" value="1"/>
</dbReference>
<dbReference type="InterPro" id="IPR041466">
    <property type="entry name" value="Dynein_AAA5_ext"/>
</dbReference>
<dbReference type="PANTHER" id="PTHR22878:SF66">
    <property type="entry name" value="DYNEIN AXONEMAL HEAVY CHAIN 7"/>
    <property type="match status" value="1"/>
</dbReference>
<evidence type="ECO:0000256" key="3">
    <source>
        <dbReference type="ARBA" id="ARBA00008887"/>
    </source>
</evidence>
<dbReference type="FunFam" id="3.20.180.20:FF:000003">
    <property type="entry name" value="Dynein heavy chain 12, axonemal"/>
    <property type="match status" value="1"/>
</dbReference>
<dbReference type="Pfam" id="PF12781">
    <property type="entry name" value="AAA_9"/>
    <property type="match status" value="1"/>
</dbReference>
<evidence type="ECO:0000256" key="8">
    <source>
        <dbReference type="ARBA" id="ARBA00022840"/>
    </source>
</evidence>
<evidence type="ECO:0000259" key="25">
    <source>
        <dbReference type="Pfam" id="PF18198"/>
    </source>
</evidence>
<dbReference type="Gene3D" id="1.20.58.1120">
    <property type="match status" value="1"/>
</dbReference>
<dbReference type="Pfam" id="PF12777">
    <property type="entry name" value="MT"/>
    <property type="match status" value="1"/>
</dbReference>
<dbReference type="FunFam" id="3.40.50.300:FF:000362">
    <property type="entry name" value="Dynein, axonemal, heavy chain 6"/>
    <property type="match status" value="1"/>
</dbReference>
<keyword evidence="7" id="KW-0547">Nucleotide-binding</keyword>
<accession>A0AAV0WMM5</accession>
<name>A0AAV0WMM5_9HEMI</name>
<dbReference type="Pfam" id="PF12774">
    <property type="entry name" value="AAA_6"/>
    <property type="match status" value="1"/>
</dbReference>
<dbReference type="InterPro" id="IPR042219">
    <property type="entry name" value="AAA_lid_11_sf"/>
</dbReference>
<dbReference type="Pfam" id="PF17852">
    <property type="entry name" value="Dynein_AAA_lid"/>
    <property type="match status" value="1"/>
</dbReference>
<dbReference type="InterPro" id="IPR027417">
    <property type="entry name" value="P-loop_NTPase"/>
</dbReference>
<dbReference type="InterPro" id="IPR042222">
    <property type="entry name" value="Dynein_2_N"/>
</dbReference>
<dbReference type="InterPro" id="IPR024317">
    <property type="entry name" value="Dynein_heavy_chain_D4_dom"/>
</dbReference>
<feature type="domain" description="Dynein heavy chain ATP-binding dynein motor region" evidence="22">
    <location>
        <begin position="2337"/>
        <end position="2558"/>
    </location>
</feature>
<evidence type="ECO:0000256" key="2">
    <source>
        <dbReference type="ARBA" id="ARBA00004430"/>
    </source>
</evidence>
<reference evidence="27 28" key="1">
    <citation type="submission" date="2023-01" db="EMBL/GenBank/DDBJ databases">
        <authorList>
            <person name="Whitehead M."/>
        </authorList>
    </citation>
    <scope>NUCLEOTIDE SEQUENCE [LARGE SCALE GENOMIC DNA]</scope>
</reference>
<evidence type="ECO:0000259" key="22">
    <source>
        <dbReference type="Pfam" id="PF12781"/>
    </source>
</evidence>
<organism evidence="27 28">
    <name type="scientific">Macrosiphum euphorbiae</name>
    <name type="common">potato aphid</name>
    <dbReference type="NCBI Taxonomy" id="13131"/>
    <lineage>
        <taxon>Eukaryota</taxon>
        <taxon>Metazoa</taxon>
        <taxon>Ecdysozoa</taxon>
        <taxon>Arthropoda</taxon>
        <taxon>Hexapoda</taxon>
        <taxon>Insecta</taxon>
        <taxon>Pterygota</taxon>
        <taxon>Neoptera</taxon>
        <taxon>Paraneoptera</taxon>
        <taxon>Hemiptera</taxon>
        <taxon>Sternorrhyncha</taxon>
        <taxon>Aphidomorpha</taxon>
        <taxon>Aphidoidea</taxon>
        <taxon>Aphididae</taxon>
        <taxon>Macrosiphini</taxon>
        <taxon>Macrosiphum</taxon>
    </lineage>
</organism>
<dbReference type="GO" id="GO:0008569">
    <property type="term" value="F:minus-end-directed microtubule motor activity"/>
    <property type="evidence" value="ECO:0007669"/>
    <property type="project" value="InterPro"/>
</dbReference>
<dbReference type="GO" id="GO:0005524">
    <property type="term" value="F:ATP binding"/>
    <property type="evidence" value="ECO:0007669"/>
    <property type="project" value="UniProtKB-KW"/>
</dbReference>
<evidence type="ECO:0000259" key="19">
    <source>
        <dbReference type="Pfam" id="PF12774"/>
    </source>
</evidence>
<keyword evidence="12" id="KW-0969">Cilium</keyword>
<dbReference type="Pfam" id="PF03028">
    <property type="entry name" value="Dynein_heavy"/>
    <property type="match status" value="1"/>
</dbReference>
<gene>
    <name evidence="27" type="ORF">MEUPH1_LOCUS12747</name>
</gene>
<keyword evidence="11 16" id="KW-0175">Coiled coil</keyword>
<dbReference type="EMBL" id="CARXXK010000002">
    <property type="protein sequence ID" value="CAI6357082.1"/>
    <property type="molecule type" value="Genomic_DNA"/>
</dbReference>
<dbReference type="InterPro" id="IPR043160">
    <property type="entry name" value="Dynein_C_barrel"/>
</dbReference>
<dbReference type="GO" id="GO:0005874">
    <property type="term" value="C:microtubule"/>
    <property type="evidence" value="ECO:0007669"/>
    <property type="project" value="UniProtKB-KW"/>
</dbReference>
<evidence type="ECO:0000259" key="18">
    <source>
        <dbReference type="Pfam" id="PF08393"/>
    </source>
</evidence>
<dbReference type="InterPro" id="IPR026983">
    <property type="entry name" value="DHC"/>
</dbReference>
<dbReference type="Gene3D" id="1.10.8.720">
    <property type="entry name" value="Region D6 of dynein motor"/>
    <property type="match status" value="1"/>
</dbReference>
<evidence type="ECO:0000259" key="23">
    <source>
        <dbReference type="Pfam" id="PF17852"/>
    </source>
</evidence>
<dbReference type="Pfam" id="PF12780">
    <property type="entry name" value="AAA_8"/>
    <property type="match status" value="1"/>
</dbReference>
<keyword evidence="13" id="KW-0505">Motor protein</keyword>
<dbReference type="InterPro" id="IPR041589">
    <property type="entry name" value="DNAH3_AAA_lid_1"/>
</dbReference>
<evidence type="ECO:0000259" key="26">
    <source>
        <dbReference type="Pfam" id="PF18199"/>
    </source>
</evidence>
<feature type="coiled-coil region" evidence="16">
    <location>
        <begin position="1965"/>
        <end position="2027"/>
    </location>
</feature>
<dbReference type="Gene3D" id="1.10.8.710">
    <property type="match status" value="1"/>
</dbReference>
<dbReference type="InterPro" id="IPR042228">
    <property type="entry name" value="Dynein_linker_3"/>
</dbReference>
<dbReference type="Pfam" id="PF08393">
    <property type="entry name" value="DHC_N2"/>
    <property type="match status" value="1"/>
</dbReference>
<evidence type="ECO:0000256" key="6">
    <source>
        <dbReference type="ARBA" id="ARBA00022737"/>
    </source>
</evidence>
<feature type="domain" description="Dynein heavy chain AAA 5 extension" evidence="23">
    <location>
        <begin position="1174"/>
        <end position="1309"/>
    </location>
</feature>
<dbReference type="FunFam" id="3.40.50.300:FF:002141">
    <property type="entry name" value="Dynein heavy chain"/>
    <property type="match status" value="1"/>
</dbReference>
<evidence type="ECO:0000259" key="21">
    <source>
        <dbReference type="Pfam" id="PF12780"/>
    </source>
</evidence>
<dbReference type="FunFam" id="1.20.1270.280:FF:000001">
    <property type="entry name" value="dynein heavy chain 7, axonemal"/>
    <property type="match status" value="1"/>
</dbReference>
<keyword evidence="15" id="KW-0966">Cell projection</keyword>
<protein>
    <recommendedName>
        <fullName evidence="29">Dynein heavy chain 7, axonemal</fullName>
    </recommendedName>
</protein>
<dbReference type="FunFam" id="3.40.50.300:FF:001145">
    <property type="entry name" value="Putative dynein heavy chain"/>
    <property type="match status" value="1"/>
</dbReference>
<evidence type="ECO:0000256" key="1">
    <source>
        <dbReference type="ARBA" id="ARBA00004230"/>
    </source>
</evidence>
<dbReference type="GO" id="GO:0051959">
    <property type="term" value="F:dynein light intermediate chain binding"/>
    <property type="evidence" value="ECO:0007669"/>
    <property type="project" value="InterPro"/>
</dbReference>
<evidence type="ECO:0000256" key="4">
    <source>
        <dbReference type="ARBA" id="ARBA00022490"/>
    </source>
</evidence>
<evidence type="ECO:0000256" key="14">
    <source>
        <dbReference type="ARBA" id="ARBA00023212"/>
    </source>
</evidence>
<dbReference type="InterPro" id="IPR041658">
    <property type="entry name" value="AAA_lid_11"/>
</dbReference>
<dbReference type="FunFam" id="1.20.58.1120:FF:000005">
    <property type="entry name" value="Dynein, axonemal, heavy chain 12"/>
    <property type="match status" value="1"/>
</dbReference>
<evidence type="ECO:0000256" key="7">
    <source>
        <dbReference type="ARBA" id="ARBA00022741"/>
    </source>
</evidence>
<evidence type="ECO:0000256" key="9">
    <source>
        <dbReference type="ARBA" id="ARBA00022846"/>
    </source>
</evidence>
<comment type="similarity">
    <text evidence="3">Belongs to the dynein heavy chain family.</text>
</comment>
<feature type="domain" description="Dynein heavy chain hydrolytic ATP-binding dynein motor region" evidence="19">
    <location>
        <begin position="665"/>
        <end position="991"/>
    </location>
</feature>
<dbReference type="FunFam" id="1.10.287.2620:FF:000002">
    <property type="entry name" value="Dynein heavy chain 2, axonemal"/>
    <property type="match status" value="1"/>
</dbReference>
<feature type="domain" description="Dynein heavy chain C-terminal" evidence="26">
    <location>
        <begin position="3093"/>
        <end position="3396"/>
    </location>
</feature>
<dbReference type="InterPro" id="IPR024743">
    <property type="entry name" value="Dynein_HC_stalk"/>
</dbReference>
<dbReference type="Gene3D" id="1.20.920.30">
    <property type="match status" value="1"/>
</dbReference>
<feature type="domain" description="Dynein heavy chain AAA module D4" evidence="21">
    <location>
        <begin position="1687"/>
        <end position="1949"/>
    </location>
</feature>
<evidence type="ECO:0000313" key="27">
    <source>
        <dbReference type="EMBL" id="CAI6357082.1"/>
    </source>
</evidence>
<keyword evidence="10" id="KW-0243">Dynein</keyword>
<keyword evidence="5" id="KW-0493">Microtubule</keyword>
<dbReference type="SUPFAM" id="SSF52540">
    <property type="entry name" value="P-loop containing nucleoside triphosphate hydrolases"/>
    <property type="match status" value="4"/>
</dbReference>
<evidence type="ECO:0008006" key="29">
    <source>
        <dbReference type="Google" id="ProtNLM"/>
    </source>
</evidence>
<proteinExistence type="inferred from homology"/>
<dbReference type="GO" id="GO:0003341">
    <property type="term" value="P:cilium movement"/>
    <property type="evidence" value="ECO:0007669"/>
    <property type="project" value="UniProtKB-ARBA"/>
</dbReference>
<evidence type="ECO:0000256" key="15">
    <source>
        <dbReference type="ARBA" id="ARBA00023273"/>
    </source>
</evidence>
<evidence type="ECO:0000256" key="12">
    <source>
        <dbReference type="ARBA" id="ARBA00023069"/>
    </source>
</evidence>
<dbReference type="InterPro" id="IPR043157">
    <property type="entry name" value="Dynein_AAA1S"/>
</dbReference>
<comment type="caution">
    <text evidence="27">The sequence shown here is derived from an EMBL/GenBank/DDBJ whole genome shotgun (WGS) entry which is preliminary data.</text>
</comment>
<dbReference type="Gene3D" id="1.20.920.20">
    <property type="match status" value="1"/>
</dbReference>
<dbReference type="FunFam" id="3.40.50.300:FF:000044">
    <property type="entry name" value="Dynein heavy chain 5, axonemal"/>
    <property type="match status" value="1"/>
</dbReference>
<evidence type="ECO:0000256" key="11">
    <source>
        <dbReference type="ARBA" id="ARBA00023054"/>
    </source>
</evidence>
<dbReference type="GO" id="GO:0005858">
    <property type="term" value="C:axonemal dynein complex"/>
    <property type="evidence" value="ECO:0007669"/>
    <property type="project" value="UniProtKB-ARBA"/>
</dbReference>
<dbReference type="FunFam" id="1.10.8.720:FF:000001">
    <property type="entry name" value="dynein heavy chain 7, axonemal"/>
    <property type="match status" value="1"/>
</dbReference>
<dbReference type="Pfam" id="PF18198">
    <property type="entry name" value="AAA_lid_11"/>
    <property type="match status" value="1"/>
</dbReference>
<evidence type="ECO:0000259" key="24">
    <source>
        <dbReference type="Pfam" id="PF17857"/>
    </source>
</evidence>
<dbReference type="FunFam" id="1.20.920.20:FF:000006">
    <property type="entry name" value="Dynein, axonemal, heavy chain 6"/>
    <property type="match status" value="1"/>
</dbReference>
<sequence>MKQTIEMLSSEIFLMDFVEFTKEELKLKTSTFRWVKYVNDTISMSSIMVINKTKEFKGVLQERIKNFNIELDIYRSELEEFRILGDINDIKIYAEKSQKMDDKLNEALETIDEFNKQEKYFQMEESAYPLRKFVADSLAPYKLLYDNCSEFIVNHENWMNAAIGTYDPEQIDQNVTTYYRNLSKLERTFMKNPAPLGIAIKVRTLVEAFKKRIPEVLTLGNLGLKRRHWEDISNVVGFVMFPDQNLTLAKVLNLNLGKFVPQFEIISDGASKENNLDKRLNTMVEEWKDFNFTILDYKDSGTYILSGIDDVQLLLDDHILKTAAMKSSPFVKPFENKLLEWEAKIITLNEIIELLVKVQMTWMYLESIFSSPDIQRQMPDESQKFNAVDKIWRDLMKDINKSMNILQTVNIENILQNLKKSYMLLDLVQKGLNNYLETKRLYFPRLFFLSNDELLEIISETKDPKRVQPHLKKCFEGIATLIFTEKLDVISMVSSEAEIVNLSITINTAKARGQVEKWLLDLELSMKTTVRAVIGKALLAYQNTVRHEWVVQWPGQAVLAVSCTYWTVEMTQAIKQHPDGLSVYLNKCNRQIDKIVKLVRGVLSVQTRLTLGALIVIDVHARDVVDDLANKNIRKTNDFGWISQLRYYWIDENLFTSMINASLNYGYEYLGNSARLVITPLTDRCYRTLFCALQLNLGGAPEGPAGTGKTETTKDLAKAIAKQCVVFNCSDSMDYIGLGKFFKGLLSCGAWACFDEFNRIDLEVLSVVAQQILTIQRGIQAGLIKIFFEGSNLTLDNTCAIFITMNPGYAGRSELPDNLKALFRSVAMMVPDYALISEIVLYSQGFSLARSLSVKIVATYKLCSEQLSSQNHYDYGMRAVKTVLTAAGNLKLKYPEEDENILMLRSINDVNLPKFLKHDIPLFKGLTSDLFPGIELPTPDYKILNAAIEEHCKIMNLQCTPFFVEKIQQIYEMMIVRHGFMIVGLPFSGKTSAYKVLSGALKIIETNKLMNEHKVEIMVINPKSITLGQLYGQFDLTSHEWSDGILAVGFRKFASSTNLDRKWLIFDGPVDAIWIESMNTVLDDNKKLCLISGEIIQLANTTNLIFEPMDLDVASPATVSRCGMIYMEPVSLGWECLVTSWINQLSSYLPPKHKEALHKHIIRFTRSILFMLRRCNINEVFPTSDMNLVRSLTNICDTYFKPYYDEEHLKTISQIDMRSQIECICFFSCIWSMGAALDTSSRIKFNLLFRALLENKFPKKVAYALNIPLELCPSPDKPYTNVIPKDGLVFDYRYVINKKGKGEWKLWTDYIDDEPPIPKDIPFNEIIVPTVDTIRNHALMALLLENNKPMLMVGKTGTGKSAYTMNYIFTKIDKEFNSSSCINFSAQTSSNITQDIIMSKLVKRRRGVFGPPIGTKCIIFIDDLSMPLKEYYGAQPPIELLRQCMDKFPWYDRKELEAIHLQDVLILCAMGPPSSGNTVTPRFSRHFNIIVTNSFDDITMVSIFSKILFWHLENKGFGKKFDSSVDQLINSTLEVHKKSIGYLMPTPAKSHYLFNLRDFSKVIQGIMFSVPDTITDVISMKRLWVHEILRVYYDRLVDESDRGWFFDSLRFVCKEFLDEDLNQMFIHLITTDNKIVTQNELRQLIYCDFSNPHSQDRNYKEIRDLESLRLTVEEFLSEFNQLSKKPMHLVLFRFALEHLSRICRIMNQPRGHALLIGLGGSGRQSLTRLAAHISQYELFQIKLTRLYGVNEWHEDLKNIFKQATLAFDQNVIFLFTDSEIKNEGMVEDINNLLNSGEVPNLFVMDEKIEICDKMRELDKQRDKTLQTDGSLTGLFNLFIQTVRDQLHVSLAFSPIGNGLRTRIRQFPSLVQCCTIDWFQTWPSDALIAVAKSFLSDVELTDHERNVSIKMCQQFHITTINLSIEFNAKLQRRTYVTPTSYLEMINTFKDVLSKKRLEIILAKRRYEVGLERLQNAADDIEILQKELKYLEPEIIAASKKVKLIMLKIEKENIEISKVKQNIEIDEEKAQITAGEAQEIKDECEAHMEAAKPVLNAALAALNTLTPGDMTFVKSMKNPPNGVKLVMETICIIKEVKPDKIPDPSTGKMVEDYWGPSKKLLNDMKFLEHLINFDKDNIPNAVMKVINEKYLTNPDFEPKLIKKASTAAEGLCKWVTAISSYDKVAKEIRPKRIALAEAESMYNSAMDELKEKRSQLKEVEMKLKLVQENLEENERKMAKLQDNADEVQTKMIRAEDLIGGLGGEKQRWGQMAKDLGERYLNLTGDLLISSGIIAYLGPFTMDYRSNQIKDWVKEILENKIVCSKDFQLSAILGQPVVIRAWNVAGLPTDLFSIDNGIIVMNARRSALMIDPQGQANKWIKTMETENSLNTIRFSSSNYITVLEHAITSGQPVLLENIYEELDPILDPVLLKQIFLTRGTYCLTLGDSIIEYNPNFRFYITTKLKNPHYLPEVAVKVVLLNFMITPIGLEDQLLGEVVAKDRPDLETVKNELIIQGAKNAKSLKDIEDKILEVLSSTEGNILEDEGAVTILSSSKTLANEIKEKQAESEITERIIDKTRQQYRIVATHSTKLFFTIDTLANIDPMYQYSLAWFIHLFSVAIKNSPKRINIEDRTNELMKYFTYSLYVNICRSLFEKDKLLLSLIMAINLSEELDMDEWIFFLTGGISLDNPFKNQISWLQNKSWDELCRLENLPKFKNIKVDFETNTDKWKEIYDSLEPHLAPFPDPWDKHLNYFQKCLIIRLLRYDKIIPAVQYFVANESVLDHKYTVPLPFDLSTIFDDIQCFQTPLVFFLTPEQIQLQFFFLFTQGFSTRLSALSLGQGQGPIASRLITEATRMGNWVLLQNCHLAKSWMAQLEMICESFTAEHTHPEFRLWLTSYPVEYFPVSVLQNSIKITNEPPKGLRANLYRSFTSDPIVNEEFFEGCKQGSNFKKMLFGLCFFHALIQERRHFGPIGWNRPYEFNETDLRISVVQLQNFLNEYSKIQFEALRYLTGECNYGGRVTDDWDRRCLITFLNKFYTQEIVKYKNYRFDKSGTYYCPNWKQYDHFVEYIQDLPSITRPSIFGMNENADLIKEQQESDILLTSVLSTQNMESSKEGKGVSSEELIITFAVDVLNKLPIPFDTVLALEKYPTTYSQSMNTVLVQEMGRFNNLLNVITSSLINVQKAIKGLILISNELEELCQSIINGKIPTAWARNSYPSLKPLGSYVKDFLQRMAFLQKWYDNDAPKLFWLSGFYFTQAFLTGTQQNFARKYKIPIDLLTFDYKILKKSAATDVEPVDGVYVYGLYLDGARWSDRKAVLKESKPKQLFCAMPLIHLLPAMRSVAPPGTAYLCPMYKTAERRGTLSTTGHSTNFVIAVSVPIDRPPEHWTMRGVALLCQLSQ</sequence>
<dbReference type="Pfam" id="PF17857">
    <property type="entry name" value="AAA_lid_1"/>
    <property type="match status" value="1"/>
</dbReference>
<keyword evidence="14" id="KW-0206">Cytoskeleton</keyword>
<dbReference type="FunFam" id="3.10.490.20:FF:000001">
    <property type="entry name" value="dynein heavy chain 7, axonemal"/>
    <property type="match status" value="1"/>
</dbReference>
<keyword evidence="8" id="KW-0067">ATP-binding</keyword>
<dbReference type="Pfam" id="PF18199">
    <property type="entry name" value="Dynein_C"/>
    <property type="match status" value="1"/>
</dbReference>
<dbReference type="Pfam" id="PF12775">
    <property type="entry name" value="AAA_7"/>
    <property type="match status" value="1"/>
</dbReference>
<dbReference type="Proteomes" id="UP001160148">
    <property type="component" value="Unassembled WGS sequence"/>
</dbReference>
<dbReference type="FunFam" id="1.20.920.30:FF:000002">
    <property type="entry name" value="Dynein axonemal heavy chain 3"/>
    <property type="match status" value="1"/>
</dbReference>
<keyword evidence="9" id="KW-0282">Flagellum</keyword>
<feature type="domain" description="Dynein heavy chain AAA lid" evidence="25">
    <location>
        <begin position="2948"/>
        <end position="3087"/>
    </location>
</feature>
<dbReference type="PANTHER" id="PTHR22878">
    <property type="entry name" value="DYNEIN HEAVY CHAIN 6, AXONEMAL-LIKE-RELATED"/>
    <property type="match status" value="1"/>
</dbReference>
<evidence type="ECO:0000256" key="5">
    <source>
        <dbReference type="ARBA" id="ARBA00022701"/>
    </source>
</evidence>
<dbReference type="FunFam" id="1.20.140.100:FF:000004">
    <property type="entry name" value="Dynein axonemal heavy chain 6"/>
    <property type="match status" value="1"/>
</dbReference>
<keyword evidence="4" id="KW-0963">Cytoplasm</keyword>
<dbReference type="Gene3D" id="1.10.472.130">
    <property type="match status" value="1"/>
</dbReference>
<dbReference type="Gene3D" id="3.40.50.300">
    <property type="entry name" value="P-loop containing nucleotide triphosphate hydrolases"/>
    <property type="match status" value="5"/>
</dbReference>
<evidence type="ECO:0000256" key="16">
    <source>
        <dbReference type="SAM" id="Coils"/>
    </source>
</evidence>
<dbReference type="Gene3D" id="1.10.8.1220">
    <property type="match status" value="1"/>
</dbReference>
<dbReference type="InterPro" id="IPR035699">
    <property type="entry name" value="AAA_6"/>
</dbReference>
<dbReference type="InterPro" id="IPR013602">
    <property type="entry name" value="Dynein_heavy_linker"/>
</dbReference>
<dbReference type="FunFam" id="1.10.8.710:FF:000004">
    <property type="entry name" value="Dynein axonemal heavy chain 6"/>
    <property type="match status" value="1"/>
</dbReference>
<evidence type="ECO:0000259" key="20">
    <source>
        <dbReference type="Pfam" id="PF12777"/>
    </source>
</evidence>
<dbReference type="Gene3D" id="1.10.287.2620">
    <property type="match status" value="1"/>
</dbReference>
<evidence type="ECO:0000256" key="10">
    <source>
        <dbReference type="ARBA" id="ARBA00023017"/>
    </source>
</evidence>
<evidence type="ECO:0000256" key="13">
    <source>
        <dbReference type="ARBA" id="ARBA00023175"/>
    </source>
</evidence>
<feature type="domain" description="Dynein heavy chain region D6 P-loop" evidence="17">
    <location>
        <begin position="2803"/>
        <end position="2913"/>
    </location>
</feature>
<dbReference type="Gene3D" id="1.20.140.100">
    <property type="entry name" value="Dynein heavy chain, N-terminal domain 2"/>
    <property type="match status" value="1"/>
</dbReference>
<dbReference type="GO" id="GO:0031514">
    <property type="term" value="C:motile cilium"/>
    <property type="evidence" value="ECO:0007669"/>
    <property type="project" value="UniProtKB-SubCell"/>
</dbReference>
<keyword evidence="28" id="KW-1185">Reference proteome</keyword>
<dbReference type="InterPro" id="IPR041228">
    <property type="entry name" value="Dynein_C"/>
</dbReference>
<feature type="domain" description="Dynein heavy chain 3 AAA+ lid" evidence="24">
    <location>
        <begin position="1528"/>
        <end position="1618"/>
    </location>
</feature>
<evidence type="ECO:0000313" key="28">
    <source>
        <dbReference type="Proteomes" id="UP001160148"/>
    </source>
</evidence>
<comment type="subcellular location">
    <subcellularLocation>
        <location evidence="1">Cell projection</location>
        <location evidence="1">Cilium</location>
        <location evidence="1">Flagellum</location>
    </subcellularLocation>
    <subcellularLocation>
        <location evidence="2">Cytoplasm</location>
        <location evidence="2">Cytoskeleton</location>
        <location evidence="2">Cilium axoneme</location>
    </subcellularLocation>
</comment>
<feature type="coiled-coil region" evidence="16">
    <location>
        <begin position="2193"/>
        <end position="2255"/>
    </location>
</feature>
<dbReference type="Gene3D" id="1.20.1270.280">
    <property type="match status" value="1"/>
</dbReference>
<dbReference type="Gene3D" id="3.20.180.20">
    <property type="entry name" value="Dynein heavy chain, N-terminal domain 2"/>
    <property type="match status" value="1"/>
</dbReference>